<name>A0ABV7TLL1_9RHOB</name>
<feature type="active site" description="Nucleophile" evidence="7">
    <location>
        <position position="446"/>
    </location>
</feature>
<accession>A0ABV7TLL1</accession>
<dbReference type="PANTHER" id="PTHR41533:SF2">
    <property type="entry name" value="BLR7131 PROTEIN"/>
    <property type="match status" value="1"/>
</dbReference>
<dbReference type="InterPro" id="IPR036366">
    <property type="entry name" value="PGBDSf"/>
</dbReference>
<evidence type="ECO:0000256" key="7">
    <source>
        <dbReference type="PROSITE-ProRule" id="PRU01373"/>
    </source>
</evidence>
<dbReference type="EMBL" id="JBHRXI010000049">
    <property type="protein sequence ID" value="MFC3616507.1"/>
    <property type="molecule type" value="Genomic_DNA"/>
</dbReference>
<feature type="signal peptide" evidence="8">
    <location>
        <begin position="1"/>
        <end position="31"/>
    </location>
</feature>
<evidence type="ECO:0000256" key="5">
    <source>
        <dbReference type="ARBA" id="ARBA00022984"/>
    </source>
</evidence>
<evidence type="ECO:0000256" key="8">
    <source>
        <dbReference type="SAM" id="SignalP"/>
    </source>
</evidence>
<dbReference type="PROSITE" id="PS52029">
    <property type="entry name" value="LD_TPASE"/>
    <property type="match status" value="1"/>
</dbReference>
<protein>
    <submittedName>
        <fullName evidence="10">Murein L,D-transpeptidase</fullName>
    </submittedName>
</protein>
<evidence type="ECO:0000256" key="6">
    <source>
        <dbReference type="ARBA" id="ARBA00023316"/>
    </source>
</evidence>
<feature type="domain" description="L,D-TPase catalytic" evidence="9">
    <location>
        <begin position="296"/>
        <end position="471"/>
    </location>
</feature>
<evidence type="ECO:0000256" key="1">
    <source>
        <dbReference type="ARBA" id="ARBA00004752"/>
    </source>
</evidence>
<comment type="similarity">
    <text evidence="2">Belongs to the YkuD family.</text>
</comment>
<dbReference type="InterPro" id="IPR005490">
    <property type="entry name" value="LD_TPept_cat_dom"/>
</dbReference>
<keyword evidence="11" id="KW-1185">Reference proteome</keyword>
<keyword evidence="6 7" id="KW-0961">Cell wall biogenesis/degradation</keyword>
<dbReference type="InterPro" id="IPR002477">
    <property type="entry name" value="Peptidoglycan-bd-like"/>
</dbReference>
<keyword evidence="4 7" id="KW-0133">Cell shape</keyword>
<gene>
    <name evidence="10" type="ORF">ACFORG_22420</name>
</gene>
<keyword evidence="8" id="KW-0732">Signal</keyword>
<dbReference type="InterPro" id="IPR036365">
    <property type="entry name" value="PGBD-like_sf"/>
</dbReference>
<dbReference type="InterPro" id="IPR038063">
    <property type="entry name" value="Transpep_catalytic_dom"/>
</dbReference>
<sequence length="535" mass="59937">MKLFLKRANALALSSCLLALSLGVAGAPASAQVTAFKQAVAESASVDDAIATFYRQTGYAPLWTGEDDVHRARRAALFEALETAGLQGLPAGRYPVDRLLAEMRDARTVRDLGLVEAMLSRAFVEYATDLRSGVLVPARVDGGLKREVDRPDAARLLAEFSKAEPIQYLRALAPASMQYRALLKEKMRLEGQIAQGGWGARVPVEKLEPGNSGPAVVALRDRLIAMGFLPRSSVARYDDDLRRAVLSFQAANGLETDGVAGPSTITAVNIGPEERLKSVLVALERERWLPRERGERHILVNQTDFSARIVDHGQVTFQTRAVIGKNTEDRRSPEFSDVMEHMVINPSWYVPRSIVTKEYLPKLRRNPRAVGHLEITDSRGRRVSRNHNFSRYSARSFPFAMRQPPGKNNALGLVKFMFPNQYNIYLHDTPQKHLFAHDVRAYSHGCIRLAEPFEFAYALLARQEEDPKAFFHRVLDSGRETRVNLEQPVPVHLIYRTAWIGERGQAEYRRDVYERDAKIWEALSAAGVTLPAVRM</sequence>
<dbReference type="Gene3D" id="2.40.440.10">
    <property type="entry name" value="L,D-transpeptidase catalytic domain-like"/>
    <property type="match status" value="1"/>
</dbReference>
<evidence type="ECO:0000259" key="9">
    <source>
        <dbReference type="PROSITE" id="PS52029"/>
    </source>
</evidence>
<keyword evidence="3" id="KW-0808">Transferase</keyword>
<feature type="active site" description="Proton donor/acceptor" evidence="7">
    <location>
        <position position="427"/>
    </location>
</feature>
<dbReference type="Pfam" id="PF20142">
    <property type="entry name" value="Scaffold"/>
    <property type="match status" value="1"/>
</dbReference>
<dbReference type="Pfam" id="PF01471">
    <property type="entry name" value="PG_binding_1"/>
    <property type="match status" value="1"/>
</dbReference>
<evidence type="ECO:0000313" key="11">
    <source>
        <dbReference type="Proteomes" id="UP001595629"/>
    </source>
</evidence>
<evidence type="ECO:0000313" key="10">
    <source>
        <dbReference type="EMBL" id="MFC3616507.1"/>
    </source>
</evidence>
<keyword evidence="5 7" id="KW-0573">Peptidoglycan synthesis</keyword>
<dbReference type="SUPFAM" id="SSF47090">
    <property type="entry name" value="PGBD-like"/>
    <property type="match status" value="1"/>
</dbReference>
<feature type="chain" id="PRO_5045219656" evidence="8">
    <location>
        <begin position="32"/>
        <end position="535"/>
    </location>
</feature>
<organism evidence="10 11">
    <name type="scientific">Lutimaribacter marinistellae</name>
    <dbReference type="NCBI Taxonomy" id="1820329"/>
    <lineage>
        <taxon>Bacteria</taxon>
        <taxon>Pseudomonadati</taxon>
        <taxon>Pseudomonadota</taxon>
        <taxon>Alphaproteobacteria</taxon>
        <taxon>Rhodobacterales</taxon>
        <taxon>Roseobacteraceae</taxon>
        <taxon>Lutimaribacter</taxon>
    </lineage>
</organism>
<evidence type="ECO:0000256" key="2">
    <source>
        <dbReference type="ARBA" id="ARBA00005992"/>
    </source>
</evidence>
<dbReference type="InterPro" id="IPR052905">
    <property type="entry name" value="LD-transpeptidase_YkuD-like"/>
</dbReference>
<evidence type="ECO:0000256" key="4">
    <source>
        <dbReference type="ARBA" id="ARBA00022960"/>
    </source>
</evidence>
<reference evidence="11" key="1">
    <citation type="journal article" date="2019" name="Int. J. Syst. Evol. Microbiol.">
        <title>The Global Catalogue of Microorganisms (GCM) 10K type strain sequencing project: providing services to taxonomists for standard genome sequencing and annotation.</title>
        <authorList>
            <consortium name="The Broad Institute Genomics Platform"/>
            <consortium name="The Broad Institute Genome Sequencing Center for Infectious Disease"/>
            <person name="Wu L."/>
            <person name="Ma J."/>
        </authorList>
    </citation>
    <scope>NUCLEOTIDE SEQUENCE [LARGE SCALE GENOMIC DNA]</scope>
    <source>
        <strain evidence="11">KCTC 42911</strain>
    </source>
</reference>
<evidence type="ECO:0000256" key="3">
    <source>
        <dbReference type="ARBA" id="ARBA00022679"/>
    </source>
</evidence>
<proteinExistence type="inferred from homology"/>
<dbReference type="SUPFAM" id="SSF141523">
    <property type="entry name" value="L,D-transpeptidase catalytic domain-like"/>
    <property type="match status" value="1"/>
</dbReference>
<dbReference type="Gene3D" id="1.10.101.10">
    <property type="entry name" value="PGBD-like superfamily/PGBD"/>
    <property type="match status" value="1"/>
</dbReference>
<dbReference type="PANTHER" id="PTHR41533">
    <property type="entry name" value="L,D-TRANSPEPTIDASE HI_1667-RELATED"/>
    <property type="match status" value="1"/>
</dbReference>
<dbReference type="InterPro" id="IPR045380">
    <property type="entry name" value="LD_TPept_scaffold_dom"/>
</dbReference>
<comment type="pathway">
    <text evidence="1 7">Cell wall biogenesis; peptidoglycan biosynthesis.</text>
</comment>
<dbReference type="Proteomes" id="UP001595629">
    <property type="component" value="Unassembled WGS sequence"/>
</dbReference>
<dbReference type="RefSeq" id="WP_386737818.1">
    <property type="nucleotide sequence ID" value="NZ_JBHRXI010000049.1"/>
</dbReference>
<dbReference type="Pfam" id="PF03734">
    <property type="entry name" value="YkuD"/>
    <property type="match status" value="1"/>
</dbReference>
<comment type="caution">
    <text evidence="10">The sequence shown here is derived from an EMBL/GenBank/DDBJ whole genome shotgun (WGS) entry which is preliminary data.</text>
</comment>
<dbReference type="CDD" id="cd16913">
    <property type="entry name" value="YkuD_like"/>
    <property type="match status" value="1"/>
</dbReference>